<name>A0A067PHF8_9AGAM</name>
<sequence length="187" mass="21272">MWERRWDDFAQLREDMKENKLDWYLVTNETPHGQVELMGFEKRLFHVCGEGGGIDQALGLVPPKGVPHLFITREEDDNPPDVPEYWFVHNNVADLLKECQEQMTKGQRAGLSGNTPYIRMRDIATKLYNRAGVEIVAPTFKWINSSPEIPHNICFSVPEPSHAEVIDCSAVSRNYLGPANLSRPSPP</sequence>
<dbReference type="HOGENOM" id="CLU_1447900_0_0_1"/>
<dbReference type="EMBL" id="KL197770">
    <property type="protein sequence ID" value="KDQ49896.1"/>
    <property type="molecule type" value="Genomic_DNA"/>
</dbReference>
<evidence type="ECO:0000313" key="1">
    <source>
        <dbReference type="EMBL" id="KDQ49896.1"/>
    </source>
</evidence>
<reference evidence="2" key="1">
    <citation type="journal article" date="2014" name="Proc. Natl. Acad. Sci. U.S.A.">
        <title>Extensive sampling of basidiomycete genomes demonstrates inadequacy of the white-rot/brown-rot paradigm for wood decay fungi.</title>
        <authorList>
            <person name="Riley R."/>
            <person name="Salamov A.A."/>
            <person name="Brown D.W."/>
            <person name="Nagy L.G."/>
            <person name="Floudas D."/>
            <person name="Held B.W."/>
            <person name="Levasseur A."/>
            <person name="Lombard V."/>
            <person name="Morin E."/>
            <person name="Otillar R."/>
            <person name="Lindquist E.A."/>
            <person name="Sun H."/>
            <person name="LaButti K.M."/>
            <person name="Schmutz J."/>
            <person name="Jabbour D."/>
            <person name="Luo H."/>
            <person name="Baker S.E."/>
            <person name="Pisabarro A.G."/>
            <person name="Walton J.D."/>
            <person name="Blanchette R.A."/>
            <person name="Henrissat B."/>
            <person name="Martin F."/>
            <person name="Cullen D."/>
            <person name="Hibbett D.S."/>
            <person name="Grigoriev I.V."/>
        </authorList>
    </citation>
    <scope>NUCLEOTIDE SEQUENCE [LARGE SCALE GENOMIC DNA]</scope>
    <source>
        <strain evidence="2">MUCL 33604</strain>
    </source>
</reference>
<dbReference type="InParanoid" id="A0A067PHF8"/>
<protein>
    <submittedName>
        <fullName evidence="1">Uncharacterized protein</fullName>
    </submittedName>
</protein>
<evidence type="ECO:0000313" key="2">
    <source>
        <dbReference type="Proteomes" id="UP000027265"/>
    </source>
</evidence>
<dbReference type="AlphaFoldDB" id="A0A067PHF8"/>
<keyword evidence="2" id="KW-1185">Reference proteome</keyword>
<proteinExistence type="predicted"/>
<accession>A0A067PHF8</accession>
<gene>
    <name evidence="1" type="ORF">JAAARDRAFT_612376</name>
</gene>
<dbReference type="Proteomes" id="UP000027265">
    <property type="component" value="Unassembled WGS sequence"/>
</dbReference>
<organism evidence="1 2">
    <name type="scientific">Jaapia argillacea MUCL 33604</name>
    <dbReference type="NCBI Taxonomy" id="933084"/>
    <lineage>
        <taxon>Eukaryota</taxon>
        <taxon>Fungi</taxon>
        <taxon>Dikarya</taxon>
        <taxon>Basidiomycota</taxon>
        <taxon>Agaricomycotina</taxon>
        <taxon>Agaricomycetes</taxon>
        <taxon>Agaricomycetidae</taxon>
        <taxon>Jaapiales</taxon>
        <taxon>Jaapiaceae</taxon>
        <taxon>Jaapia</taxon>
    </lineage>
</organism>